<evidence type="ECO:0000256" key="3">
    <source>
        <dbReference type="HAMAP-Rule" id="MF_00023"/>
    </source>
</evidence>
<evidence type="ECO:0000313" key="5">
    <source>
        <dbReference type="Proteomes" id="UP000178794"/>
    </source>
</evidence>
<organism evidence="4 5">
    <name type="scientific">Candidatus Kaiserbacteria bacterium RIFCSPHIGHO2_02_FULL_50_50</name>
    <dbReference type="NCBI Taxonomy" id="1798492"/>
    <lineage>
        <taxon>Bacteria</taxon>
        <taxon>Candidatus Kaiseribacteriota</taxon>
    </lineage>
</organism>
<dbReference type="Proteomes" id="UP000178794">
    <property type="component" value="Unassembled WGS sequence"/>
</dbReference>
<accession>A0A1F6DBY1</accession>
<dbReference type="GO" id="GO:0003723">
    <property type="term" value="F:RNA binding"/>
    <property type="evidence" value="ECO:0007669"/>
    <property type="project" value="UniProtKB-UniRule"/>
</dbReference>
<comment type="function">
    <text evidence="3">Required for rescue of stalled ribosomes mediated by trans-translation. Binds to transfer-messenger RNA (tmRNA), required for stable association of tmRNA with ribosomes. tmRNA and SmpB together mimic tRNA shape, replacing the anticodon stem-loop with SmpB. tmRNA is encoded by the ssrA gene; the 2 termini fold to resemble tRNA(Ala) and it encodes a 'tag peptide', a short internal open reading frame. During trans-translation Ala-aminoacylated tmRNA acts like a tRNA, entering the A-site of stalled ribosomes, displacing the stalled mRNA. The ribosome then switches to translate the ORF on the tmRNA; the nascent peptide is terminated with the 'tag peptide' encoded by the tmRNA and targeted for degradation. The ribosome is freed to recommence translation, which seems to be the essential function of trans-translation.</text>
</comment>
<keyword evidence="2 3" id="KW-0694">RNA-binding</keyword>
<dbReference type="STRING" id="1798492.A3C89_03595"/>
<dbReference type="Pfam" id="PF01668">
    <property type="entry name" value="SmpB"/>
    <property type="match status" value="1"/>
</dbReference>
<dbReference type="InterPro" id="IPR000037">
    <property type="entry name" value="SsrA-bd_prot"/>
</dbReference>
<name>A0A1F6DBY1_9BACT</name>
<dbReference type="InterPro" id="IPR023620">
    <property type="entry name" value="SmpB"/>
</dbReference>
<dbReference type="GO" id="GO:0005829">
    <property type="term" value="C:cytosol"/>
    <property type="evidence" value="ECO:0007669"/>
    <property type="project" value="TreeGrafter"/>
</dbReference>
<dbReference type="GO" id="GO:0070930">
    <property type="term" value="P:trans-translation-dependent protein tagging"/>
    <property type="evidence" value="ECO:0007669"/>
    <property type="project" value="TreeGrafter"/>
</dbReference>
<evidence type="ECO:0000313" key="4">
    <source>
        <dbReference type="EMBL" id="OGG58943.1"/>
    </source>
</evidence>
<comment type="similarity">
    <text evidence="3">Belongs to the SmpB family.</text>
</comment>
<dbReference type="PANTHER" id="PTHR30308">
    <property type="entry name" value="TMRNA-BINDING COMPONENT OF TRANS-TRANSLATION TAGGING COMPLEX"/>
    <property type="match status" value="1"/>
</dbReference>
<dbReference type="PANTHER" id="PTHR30308:SF2">
    <property type="entry name" value="SSRA-BINDING PROTEIN"/>
    <property type="match status" value="1"/>
</dbReference>
<dbReference type="HAMAP" id="MF_00023">
    <property type="entry name" value="SmpB"/>
    <property type="match status" value="1"/>
</dbReference>
<protein>
    <recommendedName>
        <fullName evidence="3">SsrA-binding protein</fullName>
    </recommendedName>
    <alternativeName>
        <fullName evidence="3">Small protein B</fullName>
    </alternativeName>
</protein>
<comment type="caution">
    <text evidence="4">The sequence shown here is derived from an EMBL/GenBank/DDBJ whole genome shotgun (WGS) entry which is preliminary data.</text>
</comment>
<dbReference type="EMBL" id="MFLF01000021">
    <property type="protein sequence ID" value="OGG58943.1"/>
    <property type="molecule type" value="Genomic_DNA"/>
</dbReference>
<gene>
    <name evidence="3" type="primary">smpB</name>
    <name evidence="4" type="ORF">A3C89_03595</name>
</gene>
<dbReference type="NCBIfam" id="NF003843">
    <property type="entry name" value="PRK05422.1"/>
    <property type="match status" value="1"/>
</dbReference>
<keyword evidence="1 3" id="KW-0963">Cytoplasm</keyword>
<evidence type="ECO:0000256" key="2">
    <source>
        <dbReference type="ARBA" id="ARBA00022884"/>
    </source>
</evidence>
<dbReference type="GO" id="GO:0070929">
    <property type="term" value="P:trans-translation"/>
    <property type="evidence" value="ECO:0007669"/>
    <property type="project" value="UniProtKB-UniRule"/>
</dbReference>
<dbReference type="Gene3D" id="2.40.280.10">
    <property type="match status" value="1"/>
</dbReference>
<dbReference type="NCBIfam" id="TIGR00086">
    <property type="entry name" value="smpB"/>
    <property type="match status" value="1"/>
</dbReference>
<reference evidence="4 5" key="1">
    <citation type="journal article" date="2016" name="Nat. Commun.">
        <title>Thousands of microbial genomes shed light on interconnected biogeochemical processes in an aquifer system.</title>
        <authorList>
            <person name="Anantharaman K."/>
            <person name="Brown C.T."/>
            <person name="Hug L.A."/>
            <person name="Sharon I."/>
            <person name="Castelle C.J."/>
            <person name="Probst A.J."/>
            <person name="Thomas B.C."/>
            <person name="Singh A."/>
            <person name="Wilkins M.J."/>
            <person name="Karaoz U."/>
            <person name="Brodie E.L."/>
            <person name="Williams K.H."/>
            <person name="Hubbard S.S."/>
            <person name="Banfield J.F."/>
        </authorList>
    </citation>
    <scope>NUCLEOTIDE SEQUENCE [LARGE SCALE GENOMIC DNA]</scope>
</reference>
<dbReference type="SUPFAM" id="SSF74982">
    <property type="entry name" value="Small protein B (SmpB)"/>
    <property type="match status" value="1"/>
</dbReference>
<sequence length="148" mass="16620">MSPSATLVSHPRARYDFEILETLTAGVSLLGTEVASLKKNQGKLVGSYVKLIKGVPMLLGAHIPPFQVANAPKDYSPTRDRALLLNKKEIAKLERELHEKNLTLIPLRFFRGGPHIKLEIALAKGKKKFDKRETIKKRDISRDIARKI</sequence>
<proteinExistence type="inferred from homology"/>
<dbReference type="AlphaFoldDB" id="A0A1F6DBY1"/>
<comment type="subcellular location">
    <subcellularLocation>
        <location evidence="3">Cytoplasm</location>
    </subcellularLocation>
    <text evidence="3">The tmRNA-SmpB complex associates with stalled 70S ribosomes.</text>
</comment>
<evidence type="ECO:0000256" key="1">
    <source>
        <dbReference type="ARBA" id="ARBA00022490"/>
    </source>
</evidence>